<dbReference type="Pfam" id="PF18741">
    <property type="entry name" value="MTES_1575"/>
    <property type="match status" value="1"/>
</dbReference>
<feature type="region of interest" description="Disordered" evidence="5">
    <location>
        <begin position="578"/>
        <end position="606"/>
    </location>
</feature>
<evidence type="ECO:0000256" key="5">
    <source>
        <dbReference type="SAM" id="MobiDB-lite"/>
    </source>
</evidence>
<dbReference type="Gene3D" id="3.40.960.10">
    <property type="entry name" value="VSR Endonuclease"/>
    <property type="match status" value="1"/>
</dbReference>
<keyword evidence="9" id="KW-1185">Reference proteome</keyword>
<dbReference type="InterPro" id="IPR050534">
    <property type="entry name" value="Coronavir_polyprotein_1ab"/>
</dbReference>
<feature type="region of interest" description="Disordered" evidence="5">
    <location>
        <begin position="869"/>
        <end position="888"/>
    </location>
</feature>
<feature type="compositionally biased region" description="Gly residues" evidence="5">
    <location>
        <begin position="1338"/>
        <end position="1351"/>
    </location>
</feature>
<name>A0A937RFF1_9ACTN</name>
<feature type="region of interest" description="Disordered" evidence="5">
    <location>
        <begin position="1325"/>
        <end position="1351"/>
    </location>
</feature>
<feature type="domain" description="DNA2/NAM7 helicase-like C-terminal" evidence="6">
    <location>
        <begin position="1386"/>
        <end position="1570"/>
    </location>
</feature>
<keyword evidence="4" id="KW-0067">ATP-binding</keyword>
<feature type="compositionally biased region" description="Low complexity" evidence="5">
    <location>
        <begin position="587"/>
        <end position="601"/>
    </location>
</feature>
<dbReference type="GO" id="GO:0043139">
    <property type="term" value="F:5'-3' DNA helicase activity"/>
    <property type="evidence" value="ECO:0007669"/>
    <property type="project" value="TreeGrafter"/>
</dbReference>
<dbReference type="InterPro" id="IPR027417">
    <property type="entry name" value="P-loop_NTPase"/>
</dbReference>
<feature type="compositionally biased region" description="Low complexity" evidence="5">
    <location>
        <begin position="1724"/>
        <end position="1733"/>
    </location>
</feature>
<sequence>MTAASAEQERFAMLTNRCHRLVRFLRELALSQADQVPTVEDNPLVVWLSELPGGVSLFEHATAGEVALEAPAAAVLPSPPPLPETLAGWVVLPEPGDMPSDSPPLRETSLRSRPGWSDGPWPDGAWPDGVPRRPGGQPVVEGFGEPVRLVDRPEVPEAYQDWLPTWQIWAGRARADADRRALHGVLHGVAGRLAQEGDGLELVLATGLLSWRAPDGRTLRRHLLTTRLAVEVDPVTSAIRLRVPEGVATRLEDGALLDGLAAFHEERTNALHERLRARPAAPLGGDDERLLRDWLTLALDVGHDGYSPAWQPPGPPTDRPRIDLAPALVLRARGNAALLNYYEQMLDALRGEGRPPLGLVQLVETLEAGERLAWLAAEGAASPGQLSDDPLFPLPANPEQAHVMERLRHDSGVVVEGPPGTGKTHTIANLVSALLAEGQRVLVTSQKAQALRVLRDKLPESLRRLCVSLTEPTALAVGDAGPQGAPALGAAELAASISALAAEKAAYHPDGQARRIDAARARRDAAIARRDELTATIQRRRAAEAVGHPETEVAPGWSGTRGAIAARVRRERAEHGWLPLPVPRPDAGSPGTGAARPAARQPAPPRAPLTAAEAGELWTLLSAVTAGAAPGTAGVPGARVDDEEAVRLGEITLPGVDAVELLLERERSAVAEAAAAARAAAGAAVEDVAEALGMLGTDDIERLAVAVDAVTRALRTARQAGRRAPWLPRALDDALTGRDAAVWNKVAAAAPALAEAAEALTALGLRDVTLPPAVTAAAVDGTGEPAARLLAAGEALRAHLDDGGNLRRMFRSRAQRDAADLLTAATVDGVAPTTPELLDLVLIRLRAEAALDAAARAWALAGVPVGFGGPPGGSPGEPGDVAGEAAPPPPEVRLARLTEARDALAVVATVVAARDRIRAVLMAAARDRDNPVGAYGDTEIVDLGSAAALRDLSGAVELARRRLAATAASDEIDRLGASLRAAAGAPAGSGTGFPPDRRPGRPAIWEADGPARPAVPAGSGVSARSAAGFLPDPRSGSGRSASWEIHQRVREPGAPAAELRRVAGALATRDLAGYRTARLALLDALAARQASARRAELLDRLTRAHPGLADLLVAAAGLAEPDHDGWRRRLDRFDEAWAWALAAGWLADADAARRAADGTTGGLEVGGLQVGGLGVGDLDTQLDAAEDAVGAATAELAGAKAWRHCLERMGTRESAALRAYADAVAAGGRLAGRHAERYRQAAREAMALAQTAVPAWVMPIAEVLATIPAVRDSFDVVIVDEGSQAGLDSLFLLWLAPRVIIVGDDRQCTPPVALPVTSAKPAADLPAGLPDRLRPPGGDLGSGRGAGAGGLGADGEDDALDQVFRRLDALLPDLPGWLRVSFTPRSSLFSLLRTRFGEVIRLREHFRCMPEIIEWSSAMFYRDAPLVPLRQFGADRLPPLRARYVPHAHTTGVAGALRNPAEAEALVSHVLASAADPRHDGASFGVVVLQGGGQAELIRSLLAARMSAAEQQRRRLRVGTPPDFQGDERDVVFLSMVVAPGTPTMALTRQEYQRRFNVAASRARDQVWLFHSVNLDDLDPGDLRHNYLSYVLSRGHAGRSDADQPPRLDEVAPDIPHPRFDSLFEQRVFRELVRAGYRVAPQVEVNGRRIDLVVAGGRARLAVECDGDEVGTPEQVAHDFARERQLRRAGWPFWRIRQSDFESDPASALAGLWPRLAAAGIAPSGAAGAASTPGVGGQAAPGQPGGAGVSLGMAATAPRPAAEMPPDAEDAAATMGWSAPPPATDELNLAARAEAVRAEAGDVTRRWAPIALSELDGLDDDLA</sequence>
<evidence type="ECO:0000256" key="3">
    <source>
        <dbReference type="ARBA" id="ARBA00022806"/>
    </source>
</evidence>
<dbReference type="InterPro" id="IPR041679">
    <property type="entry name" value="DNA2/NAM7-like_C"/>
</dbReference>
<keyword evidence="2" id="KW-0378">Hydrolase</keyword>
<dbReference type="InterPro" id="IPR047187">
    <property type="entry name" value="SF1_C_Upf1"/>
</dbReference>
<evidence type="ECO:0000256" key="4">
    <source>
        <dbReference type="ARBA" id="ARBA00022840"/>
    </source>
</evidence>
<dbReference type="RefSeq" id="WP_203006164.1">
    <property type="nucleotide sequence ID" value="NZ_JADWYU010000110.1"/>
</dbReference>
<feature type="compositionally biased region" description="Gly residues" evidence="5">
    <location>
        <begin position="1734"/>
        <end position="1749"/>
    </location>
</feature>
<dbReference type="SUPFAM" id="SSF52980">
    <property type="entry name" value="Restriction endonuclease-like"/>
    <property type="match status" value="1"/>
</dbReference>
<evidence type="ECO:0000313" key="8">
    <source>
        <dbReference type="EMBL" id="MBL7631206.1"/>
    </source>
</evidence>
<dbReference type="EMBL" id="JAEACQ010000262">
    <property type="protein sequence ID" value="MBL7631206.1"/>
    <property type="molecule type" value="Genomic_DNA"/>
</dbReference>
<dbReference type="InterPro" id="IPR011335">
    <property type="entry name" value="Restrct_endonuc-II-like"/>
</dbReference>
<gene>
    <name evidence="8" type="ORF">I7412_29410</name>
</gene>
<dbReference type="Proteomes" id="UP000604475">
    <property type="component" value="Unassembled WGS sequence"/>
</dbReference>
<evidence type="ECO:0000259" key="6">
    <source>
        <dbReference type="Pfam" id="PF13087"/>
    </source>
</evidence>
<feature type="compositionally biased region" description="Low complexity" evidence="5">
    <location>
        <begin position="1014"/>
        <end position="1028"/>
    </location>
</feature>
<dbReference type="Pfam" id="PF13087">
    <property type="entry name" value="AAA_12"/>
    <property type="match status" value="1"/>
</dbReference>
<accession>A0A937RFF1</accession>
<dbReference type="GO" id="GO:0005524">
    <property type="term" value="F:ATP binding"/>
    <property type="evidence" value="ECO:0007669"/>
    <property type="project" value="UniProtKB-KW"/>
</dbReference>
<dbReference type="SUPFAM" id="SSF52540">
    <property type="entry name" value="P-loop containing nucleoside triphosphate hydrolases"/>
    <property type="match status" value="2"/>
</dbReference>
<dbReference type="InterPro" id="IPR049468">
    <property type="entry name" value="Restrct_endonuc-II-like_dom"/>
</dbReference>
<feature type="domain" description="Restriction endonuclease type II-like" evidence="7">
    <location>
        <begin position="1624"/>
        <end position="1716"/>
    </location>
</feature>
<evidence type="ECO:0000259" key="7">
    <source>
        <dbReference type="Pfam" id="PF18741"/>
    </source>
</evidence>
<dbReference type="PANTHER" id="PTHR43788">
    <property type="entry name" value="DNA2/NAM7 HELICASE FAMILY MEMBER"/>
    <property type="match status" value="1"/>
</dbReference>
<organism evidence="8 9">
    <name type="scientific">Frankia nepalensis</name>
    <dbReference type="NCBI Taxonomy" id="1836974"/>
    <lineage>
        <taxon>Bacteria</taxon>
        <taxon>Bacillati</taxon>
        <taxon>Actinomycetota</taxon>
        <taxon>Actinomycetes</taxon>
        <taxon>Frankiales</taxon>
        <taxon>Frankiaceae</taxon>
        <taxon>Frankia</taxon>
    </lineage>
</organism>
<keyword evidence="3" id="KW-0347">Helicase</keyword>
<evidence type="ECO:0000313" key="9">
    <source>
        <dbReference type="Proteomes" id="UP000604475"/>
    </source>
</evidence>
<dbReference type="CDD" id="cd18808">
    <property type="entry name" value="SF1_C_Upf1"/>
    <property type="match status" value="1"/>
</dbReference>
<dbReference type="Gene3D" id="3.40.50.300">
    <property type="entry name" value="P-loop containing nucleotide triphosphate hydrolases"/>
    <property type="match status" value="3"/>
</dbReference>
<feature type="region of interest" description="Disordered" evidence="5">
    <location>
        <begin position="94"/>
        <end position="143"/>
    </location>
</feature>
<proteinExistence type="predicted"/>
<feature type="region of interest" description="Disordered" evidence="5">
    <location>
        <begin position="1724"/>
        <end position="1766"/>
    </location>
</feature>
<dbReference type="GO" id="GO:0016787">
    <property type="term" value="F:hydrolase activity"/>
    <property type="evidence" value="ECO:0007669"/>
    <property type="project" value="UniProtKB-KW"/>
</dbReference>
<protein>
    <submittedName>
        <fullName evidence="8">AAA family ATPase</fullName>
    </submittedName>
</protein>
<dbReference type="PANTHER" id="PTHR43788:SF8">
    <property type="entry name" value="DNA-BINDING PROTEIN SMUBP-2"/>
    <property type="match status" value="1"/>
</dbReference>
<dbReference type="Pfam" id="PF13604">
    <property type="entry name" value="AAA_30"/>
    <property type="match status" value="1"/>
</dbReference>
<feature type="region of interest" description="Disordered" evidence="5">
    <location>
        <begin position="983"/>
        <end position="1041"/>
    </location>
</feature>
<evidence type="ECO:0000256" key="2">
    <source>
        <dbReference type="ARBA" id="ARBA00022801"/>
    </source>
</evidence>
<reference evidence="8" key="1">
    <citation type="submission" date="2020-12" db="EMBL/GenBank/DDBJ databases">
        <title>Genomic characterization of non-nitrogen-fixing Frankia strains.</title>
        <authorList>
            <person name="Carlos-Shanley C."/>
            <person name="Guerra T."/>
            <person name="Hahn D."/>
        </authorList>
    </citation>
    <scope>NUCLEOTIDE SEQUENCE</scope>
    <source>
        <strain evidence="8">CN6</strain>
    </source>
</reference>
<keyword evidence="1" id="KW-0547">Nucleotide-binding</keyword>
<comment type="caution">
    <text evidence="8">The sequence shown here is derived from an EMBL/GenBank/DDBJ whole genome shotgun (WGS) entry which is preliminary data.</text>
</comment>
<evidence type="ECO:0000256" key="1">
    <source>
        <dbReference type="ARBA" id="ARBA00022741"/>
    </source>
</evidence>